<keyword evidence="4 7" id="KW-0694">RNA-binding</keyword>
<proteinExistence type="predicted"/>
<evidence type="ECO:0000259" key="9">
    <source>
        <dbReference type="PROSITE" id="PS50102"/>
    </source>
</evidence>
<dbReference type="PROSITE" id="PS50102">
    <property type="entry name" value="RRM"/>
    <property type="match status" value="1"/>
</dbReference>
<feature type="compositionally biased region" description="Basic and acidic residues" evidence="8">
    <location>
        <begin position="590"/>
        <end position="615"/>
    </location>
</feature>
<dbReference type="Pfam" id="PF05391">
    <property type="entry name" value="Lsm_interact"/>
    <property type="match status" value="1"/>
</dbReference>
<dbReference type="AlphaFoldDB" id="A0A922JMP0"/>
<dbReference type="PANTHER" id="PTHR17204">
    <property type="entry name" value="PRE-MRNA PROCESSING PROTEIN PRP39-RELATED"/>
    <property type="match status" value="1"/>
</dbReference>
<dbReference type="EMBL" id="CM031829">
    <property type="protein sequence ID" value="KAG6713453.1"/>
    <property type="molecule type" value="Genomic_DNA"/>
</dbReference>
<dbReference type="InterPro" id="IPR000504">
    <property type="entry name" value="RRM_dom"/>
</dbReference>
<accession>A0A922JMP0</accession>
<feature type="region of interest" description="Disordered" evidence="8">
    <location>
        <begin position="749"/>
        <end position="768"/>
    </location>
</feature>
<name>A0A922JMP0_CARIL</name>
<evidence type="ECO:0000313" key="11">
    <source>
        <dbReference type="Proteomes" id="UP000811246"/>
    </source>
</evidence>
<sequence length="858" mass="97487">MEEILSLEGETDSIPPNSAQYQETIVNGNPPMPGAAQNPTSTGSDGPDSDCESGSDSDSEDEVEQNLQLQTLEAELSSNPCNYEAHVQYIRLLRKMGAIEKLRLAREAMSELFPLTPTMWQEWAKDEASIGTGPEAVHAIEKIYQRGVLDYLSVSLWCEYLSFVLKSEEMVRDCSSADISKARNLFESALTAAGLHVAEGMKIWEAYRDFEQTIFQTIDPSDIQAKEKQIQRIRTIFHRQLSVPLVNMRSTLQAYSAWEMEQRNDLAVESSDLDGVPSHIASAYQRALEGYNARVHLEEQILRQDMSESEKLQQYMIYLKFEQSSGDPARVQVLYERAIADFPLSSDLWLDYTRYLDKTFKGGKIVREVYCRATKNCPWVGELWVRYLLCLERGNASEKELASVFGKSLQCTFSTIDEYLDLFLTRVDGLRRRLLFTTEVEDVLNYSLIRETFQNASDYLLQHLKNTDGLVHLHGYWARLELSLGTDLVAARGVWESLLRICGSMLEAWQGYIAMEIELGHINEARSLYKRCYSKRFPGTGSEDICRSWLRFERQFGTLEDFDHAVQKVTPRLEELQLFRLQQESKSIVERENPLKKDAREKRKPGSDIIKEQSPAKRQKNAAQNLKKLYGKDKAEDSNLVMPNKVKEINAKVEKENSRIEQQMKDAMTGKAKVYKDQCTAFISNINLKANCEDLRNFFSDVGGVHDIRILHDKFTGKSRGLAYVDFSDEAHLAAAVAKNKQMLLGKRLSIARSNPRKSRKDLSGHDSQMEHVDAANQIDAIGGSALNASVGTSKEASRAPQYANRRRGNVDIEITGKNTFAVPRNVKPLGWSANKPETEGDEKPKSNDEFRKMFIKK</sequence>
<dbReference type="GO" id="GO:0003723">
    <property type="term" value="F:RNA binding"/>
    <property type="evidence" value="ECO:0007669"/>
    <property type="project" value="UniProtKB-UniRule"/>
</dbReference>
<evidence type="ECO:0000256" key="6">
    <source>
        <dbReference type="ARBA" id="ARBA00023242"/>
    </source>
</evidence>
<keyword evidence="6" id="KW-0539">Nucleus</keyword>
<dbReference type="InterPro" id="IPR008847">
    <property type="entry name" value="Suf"/>
</dbReference>
<feature type="compositionally biased region" description="Acidic residues" evidence="8">
    <location>
        <begin position="1"/>
        <end position="11"/>
    </location>
</feature>
<keyword evidence="3" id="KW-0677">Repeat</keyword>
<dbReference type="SMART" id="SM00360">
    <property type="entry name" value="RRM"/>
    <property type="match status" value="1"/>
</dbReference>
<dbReference type="SUPFAM" id="SSF48452">
    <property type="entry name" value="TPR-like"/>
    <property type="match status" value="1"/>
</dbReference>
<dbReference type="OrthoDB" id="360390at2759"/>
<dbReference type="InterPro" id="IPR035979">
    <property type="entry name" value="RBD_domain_sf"/>
</dbReference>
<keyword evidence="2" id="KW-0507">mRNA processing</keyword>
<evidence type="ECO:0000256" key="7">
    <source>
        <dbReference type="PROSITE-ProRule" id="PRU00176"/>
    </source>
</evidence>
<dbReference type="Gene3D" id="3.30.70.330">
    <property type="match status" value="1"/>
</dbReference>
<dbReference type="SMART" id="SM00386">
    <property type="entry name" value="HAT"/>
    <property type="match status" value="8"/>
</dbReference>
<dbReference type="Pfam" id="PF00076">
    <property type="entry name" value="RRM_1"/>
    <property type="match status" value="1"/>
</dbReference>
<feature type="compositionally biased region" description="Polar residues" evidence="8">
    <location>
        <begin position="14"/>
        <end position="27"/>
    </location>
</feature>
<feature type="domain" description="RRM" evidence="9">
    <location>
        <begin position="679"/>
        <end position="756"/>
    </location>
</feature>
<dbReference type="GO" id="GO:0006397">
    <property type="term" value="P:mRNA processing"/>
    <property type="evidence" value="ECO:0007669"/>
    <property type="project" value="UniProtKB-KW"/>
</dbReference>
<dbReference type="GO" id="GO:0005634">
    <property type="term" value="C:nucleus"/>
    <property type="evidence" value="ECO:0007669"/>
    <property type="project" value="UniProtKB-SubCell"/>
</dbReference>
<reference evidence="10" key="1">
    <citation type="submission" date="2021-01" db="EMBL/GenBank/DDBJ databases">
        <authorList>
            <person name="Lovell J.T."/>
            <person name="Bentley N."/>
            <person name="Bhattarai G."/>
            <person name="Jenkins J.W."/>
            <person name="Sreedasyam A."/>
            <person name="Alarcon Y."/>
            <person name="Bock C."/>
            <person name="Boston L."/>
            <person name="Carlson J."/>
            <person name="Cervantes K."/>
            <person name="Clermont K."/>
            <person name="Krom N."/>
            <person name="Kubenka K."/>
            <person name="Mamidi S."/>
            <person name="Mattison C."/>
            <person name="Monteros M."/>
            <person name="Pisani C."/>
            <person name="Plott C."/>
            <person name="Rajasekar S."/>
            <person name="Rhein H.S."/>
            <person name="Rohla C."/>
            <person name="Song M."/>
            <person name="Hilaire R.S."/>
            <person name="Shu S."/>
            <person name="Wells L."/>
            <person name="Wang X."/>
            <person name="Webber J."/>
            <person name="Heerema R.J."/>
            <person name="Klein P."/>
            <person name="Conner P."/>
            <person name="Grauke L."/>
            <person name="Grimwood J."/>
            <person name="Schmutz J."/>
            <person name="Randall J.J."/>
        </authorList>
    </citation>
    <scope>NUCLEOTIDE SEQUENCE</scope>
    <source>
        <tissue evidence="10">Leaf</tissue>
    </source>
</reference>
<feature type="region of interest" description="Disordered" evidence="8">
    <location>
        <begin position="590"/>
        <end position="622"/>
    </location>
</feature>
<comment type="subcellular location">
    <subcellularLocation>
        <location evidence="1">Nucleus</location>
    </subcellularLocation>
</comment>
<dbReference type="Pfam" id="PF05843">
    <property type="entry name" value="Suf"/>
    <property type="match status" value="1"/>
</dbReference>
<keyword evidence="5" id="KW-0508">mRNA splicing</keyword>
<dbReference type="Proteomes" id="UP000811246">
    <property type="component" value="Chromosome 5"/>
</dbReference>
<evidence type="ECO:0000256" key="4">
    <source>
        <dbReference type="ARBA" id="ARBA00022884"/>
    </source>
</evidence>
<comment type="caution">
    <text evidence="10">The sequence shown here is derived from an EMBL/GenBank/DDBJ whole genome shotgun (WGS) entry which is preliminary data.</text>
</comment>
<evidence type="ECO:0000256" key="2">
    <source>
        <dbReference type="ARBA" id="ARBA00022664"/>
    </source>
</evidence>
<evidence type="ECO:0000256" key="1">
    <source>
        <dbReference type="ARBA" id="ARBA00004123"/>
    </source>
</evidence>
<organism evidence="10 11">
    <name type="scientific">Carya illinoinensis</name>
    <name type="common">Pecan</name>
    <dbReference type="NCBI Taxonomy" id="32201"/>
    <lineage>
        <taxon>Eukaryota</taxon>
        <taxon>Viridiplantae</taxon>
        <taxon>Streptophyta</taxon>
        <taxon>Embryophyta</taxon>
        <taxon>Tracheophyta</taxon>
        <taxon>Spermatophyta</taxon>
        <taxon>Magnoliopsida</taxon>
        <taxon>eudicotyledons</taxon>
        <taxon>Gunneridae</taxon>
        <taxon>Pentapetalae</taxon>
        <taxon>rosids</taxon>
        <taxon>fabids</taxon>
        <taxon>Fagales</taxon>
        <taxon>Juglandaceae</taxon>
        <taxon>Carya</taxon>
    </lineage>
</organism>
<feature type="compositionally biased region" description="Basic and acidic residues" evidence="8">
    <location>
        <begin position="837"/>
        <end position="858"/>
    </location>
</feature>
<feature type="region of interest" description="Disordered" evidence="8">
    <location>
        <begin position="824"/>
        <end position="858"/>
    </location>
</feature>
<feature type="region of interest" description="Disordered" evidence="8">
    <location>
        <begin position="1"/>
        <end position="65"/>
    </location>
</feature>
<protein>
    <recommendedName>
        <fullName evidence="9">RRM domain-containing protein</fullName>
    </recommendedName>
</protein>
<feature type="compositionally biased region" description="Acidic residues" evidence="8">
    <location>
        <begin position="47"/>
        <end position="64"/>
    </location>
</feature>
<evidence type="ECO:0000256" key="3">
    <source>
        <dbReference type="ARBA" id="ARBA00022737"/>
    </source>
</evidence>
<dbReference type="Gene3D" id="1.25.40.10">
    <property type="entry name" value="Tetratricopeptide repeat domain"/>
    <property type="match status" value="2"/>
</dbReference>
<dbReference type="InterPro" id="IPR003107">
    <property type="entry name" value="HAT"/>
</dbReference>
<dbReference type="InterPro" id="IPR012677">
    <property type="entry name" value="Nucleotide-bd_a/b_plait_sf"/>
</dbReference>
<gene>
    <name evidence="10" type="ORF">I3842_05G153500</name>
</gene>
<evidence type="ECO:0000256" key="5">
    <source>
        <dbReference type="ARBA" id="ARBA00023187"/>
    </source>
</evidence>
<evidence type="ECO:0000313" key="10">
    <source>
        <dbReference type="EMBL" id="KAG6713453.1"/>
    </source>
</evidence>
<dbReference type="InterPro" id="IPR008669">
    <property type="entry name" value="LSM_interact"/>
</dbReference>
<dbReference type="PANTHER" id="PTHR17204:SF25">
    <property type="entry name" value="RRM DOMAIN-CONTAINING PROTEIN"/>
    <property type="match status" value="1"/>
</dbReference>
<dbReference type="SUPFAM" id="SSF54928">
    <property type="entry name" value="RNA-binding domain, RBD"/>
    <property type="match status" value="1"/>
</dbReference>
<dbReference type="GO" id="GO:0008380">
    <property type="term" value="P:RNA splicing"/>
    <property type="evidence" value="ECO:0007669"/>
    <property type="project" value="UniProtKB-KW"/>
</dbReference>
<evidence type="ECO:0000256" key="8">
    <source>
        <dbReference type="SAM" id="MobiDB-lite"/>
    </source>
</evidence>
<dbReference type="InterPro" id="IPR011990">
    <property type="entry name" value="TPR-like_helical_dom_sf"/>
</dbReference>